<evidence type="ECO:0000256" key="12">
    <source>
        <dbReference type="PIRSR" id="PIRSR006247-1"/>
    </source>
</evidence>
<accession>A0A2T5C6P7</accession>
<feature type="binding site" evidence="12">
    <location>
        <position position="225"/>
    </location>
    <ligand>
        <name>K(+)</name>
        <dbReference type="ChEBI" id="CHEBI:29103"/>
    </ligand>
</feature>
<feature type="transmembrane region" description="Helical" evidence="13">
    <location>
        <begin position="309"/>
        <end position="329"/>
    </location>
</feature>
<dbReference type="PANTHER" id="PTHR32024">
    <property type="entry name" value="TRK SYSTEM POTASSIUM UPTAKE PROTEIN TRKG-RELATED"/>
    <property type="match status" value="1"/>
</dbReference>
<feature type="binding site" evidence="12">
    <location>
        <position position="117"/>
    </location>
    <ligand>
        <name>K(+)</name>
        <dbReference type="ChEBI" id="CHEBI:29103"/>
    </ligand>
</feature>
<feature type="transmembrane region" description="Helical" evidence="13">
    <location>
        <begin position="336"/>
        <end position="358"/>
    </location>
</feature>
<evidence type="ECO:0000256" key="3">
    <source>
        <dbReference type="ARBA" id="ARBA00022448"/>
    </source>
</evidence>
<gene>
    <name evidence="14" type="ORF">C8N47_101260</name>
</gene>
<feature type="transmembrane region" description="Helical" evidence="13">
    <location>
        <begin position="459"/>
        <end position="484"/>
    </location>
</feature>
<evidence type="ECO:0000256" key="9">
    <source>
        <dbReference type="ARBA" id="ARBA00022989"/>
    </source>
</evidence>
<keyword evidence="9 13" id="KW-1133">Transmembrane helix</keyword>
<keyword evidence="11 13" id="KW-0472">Membrane</keyword>
<evidence type="ECO:0000313" key="15">
    <source>
        <dbReference type="Proteomes" id="UP000243525"/>
    </source>
</evidence>
<feature type="transmembrane region" description="Helical" evidence="13">
    <location>
        <begin position="138"/>
        <end position="158"/>
    </location>
</feature>
<evidence type="ECO:0000256" key="1">
    <source>
        <dbReference type="ARBA" id="ARBA00004429"/>
    </source>
</evidence>
<feature type="transmembrane region" description="Helical" evidence="13">
    <location>
        <begin position="427"/>
        <end position="447"/>
    </location>
</feature>
<keyword evidence="6" id="KW-0633">Potassium transport</keyword>
<dbReference type="RefSeq" id="WP_107820707.1">
    <property type="nucleotide sequence ID" value="NZ_OY782574.1"/>
</dbReference>
<dbReference type="InterPro" id="IPR003445">
    <property type="entry name" value="Cat_transpt"/>
</dbReference>
<dbReference type="Proteomes" id="UP000243525">
    <property type="component" value="Unassembled WGS sequence"/>
</dbReference>
<dbReference type="EMBL" id="QAAD01000001">
    <property type="protein sequence ID" value="PTN10610.1"/>
    <property type="molecule type" value="Genomic_DNA"/>
</dbReference>
<keyword evidence="15" id="KW-1185">Reference proteome</keyword>
<keyword evidence="10" id="KW-0406">Ion transport</keyword>
<dbReference type="AlphaFoldDB" id="A0A2T5C6P7"/>
<dbReference type="OrthoDB" id="9810952at2"/>
<keyword evidence="12" id="KW-0479">Metal-binding</keyword>
<evidence type="ECO:0000256" key="10">
    <source>
        <dbReference type="ARBA" id="ARBA00023065"/>
    </source>
</evidence>
<evidence type="ECO:0000256" key="2">
    <source>
        <dbReference type="ARBA" id="ARBA00009137"/>
    </source>
</evidence>
<dbReference type="GO" id="GO:0046872">
    <property type="term" value="F:metal ion binding"/>
    <property type="evidence" value="ECO:0007669"/>
    <property type="project" value="UniProtKB-KW"/>
</dbReference>
<evidence type="ECO:0000256" key="8">
    <source>
        <dbReference type="ARBA" id="ARBA00022958"/>
    </source>
</evidence>
<proteinExistence type="inferred from homology"/>
<feature type="binding site" evidence="12">
    <location>
        <position position="437"/>
    </location>
    <ligand>
        <name>K(+)</name>
        <dbReference type="ChEBI" id="CHEBI:29103"/>
    </ligand>
</feature>
<name>A0A2T5C6P7_9BACT</name>
<comment type="subcellular location">
    <subcellularLocation>
        <location evidence="1">Cell inner membrane</location>
        <topology evidence="1">Multi-pass membrane protein</topology>
    </subcellularLocation>
</comment>
<evidence type="ECO:0000256" key="5">
    <source>
        <dbReference type="ARBA" id="ARBA00022519"/>
    </source>
</evidence>
<keyword evidence="5" id="KW-0997">Cell inner membrane</keyword>
<dbReference type="Pfam" id="PF02386">
    <property type="entry name" value="TrkH"/>
    <property type="match status" value="1"/>
</dbReference>
<keyword evidence="4" id="KW-1003">Cell membrane</keyword>
<evidence type="ECO:0000256" key="7">
    <source>
        <dbReference type="ARBA" id="ARBA00022692"/>
    </source>
</evidence>
<dbReference type="GO" id="GO:0005886">
    <property type="term" value="C:plasma membrane"/>
    <property type="evidence" value="ECO:0007669"/>
    <property type="project" value="UniProtKB-SubCell"/>
</dbReference>
<dbReference type="InterPro" id="IPR004772">
    <property type="entry name" value="TrkH"/>
</dbReference>
<evidence type="ECO:0000313" key="14">
    <source>
        <dbReference type="EMBL" id="PTN10610.1"/>
    </source>
</evidence>
<dbReference type="PIRSF" id="PIRSF006247">
    <property type="entry name" value="TrkH"/>
    <property type="match status" value="1"/>
</dbReference>
<feature type="transmembrane region" description="Helical" evidence="13">
    <location>
        <begin position="190"/>
        <end position="212"/>
    </location>
</feature>
<keyword evidence="8 12" id="KW-0630">Potassium</keyword>
<comment type="caution">
    <text evidence="14">The sequence shown here is derived from an EMBL/GenBank/DDBJ whole genome shotgun (WGS) entry which is preliminary data.</text>
</comment>
<evidence type="ECO:0000256" key="6">
    <source>
        <dbReference type="ARBA" id="ARBA00022538"/>
    </source>
</evidence>
<keyword evidence="7 13" id="KW-0812">Transmembrane</keyword>
<evidence type="ECO:0000256" key="4">
    <source>
        <dbReference type="ARBA" id="ARBA00022475"/>
    </source>
</evidence>
<comment type="similarity">
    <text evidence="2">Belongs to the TrkH potassium transport family.</text>
</comment>
<feature type="binding site" evidence="12">
    <location>
        <position position="116"/>
    </location>
    <ligand>
        <name>K(+)</name>
        <dbReference type="ChEBI" id="CHEBI:29103"/>
    </ligand>
</feature>
<feature type="transmembrane region" description="Helical" evidence="13">
    <location>
        <begin position="240"/>
        <end position="258"/>
    </location>
</feature>
<feature type="transmembrane region" description="Helical" evidence="13">
    <location>
        <begin position="395"/>
        <end position="415"/>
    </location>
</feature>
<feature type="transmembrane region" description="Helical" evidence="13">
    <location>
        <begin position="44"/>
        <end position="62"/>
    </location>
</feature>
<protein>
    <submittedName>
        <fullName evidence="14">Trk system potassium uptake protein TrkH</fullName>
    </submittedName>
</protein>
<dbReference type="PANTHER" id="PTHR32024:SF2">
    <property type="entry name" value="TRK SYSTEM POTASSIUM UPTAKE PROTEIN TRKG-RELATED"/>
    <property type="match status" value="1"/>
</dbReference>
<feature type="transmembrane region" description="Helical" evidence="13">
    <location>
        <begin position="7"/>
        <end position="32"/>
    </location>
</feature>
<evidence type="ECO:0000256" key="11">
    <source>
        <dbReference type="ARBA" id="ARBA00023136"/>
    </source>
</evidence>
<keyword evidence="3" id="KW-0813">Transport</keyword>
<evidence type="ECO:0000256" key="13">
    <source>
        <dbReference type="SAM" id="Phobius"/>
    </source>
</evidence>
<reference evidence="14 15" key="1">
    <citation type="submission" date="2018-04" db="EMBL/GenBank/DDBJ databases">
        <title>Genomic Encyclopedia of Archaeal and Bacterial Type Strains, Phase II (KMG-II): from individual species to whole genera.</title>
        <authorList>
            <person name="Goeker M."/>
        </authorList>
    </citation>
    <scope>NUCLEOTIDE SEQUENCE [LARGE SCALE GENOMIC DNA]</scope>
    <source>
        <strain evidence="14 15">DSM 28823</strain>
    </source>
</reference>
<dbReference type="GO" id="GO:0015379">
    <property type="term" value="F:potassium:chloride symporter activity"/>
    <property type="evidence" value="ECO:0007669"/>
    <property type="project" value="InterPro"/>
</dbReference>
<feature type="transmembrane region" description="Helical" evidence="13">
    <location>
        <begin position="74"/>
        <end position="96"/>
    </location>
</feature>
<feature type="binding site" evidence="12">
    <location>
        <position position="320"/>
    </location>
    <ligand>
        <name>K(+)</name>
        <dbReference type="ChEBI" id="CHEBI:29103"/>
    </ligand>
</feature>
<sequence>MKHRKINILVITHIISIIILFEGLFMIPAFVVSLIYKEHISADLIRAIFLTLGLGAVLNISTRKSHNAEPGVRESLVIASMGWIILALVGSFPYLVTGSIPHFVDAYFESMSGFTTTGSSILTDIEALPKSILFWRSLTHWIGGMGIIVLVIAIMPFLKITGSQLFSSEASVVVEEKITTKIKYVAQHIWLIYVGFTVLETILLMFGGMPLFDSICHSFATVATGGFSTKNTSVTDYSPYIQYVITIFMALSGINFTLHVLALKGRYKQAWKNQELHLYLKVILGVGLILTFILYSSQQITFEKAFRDSFFQVVSVITATGFATADYLVWPIQGIILMAFLMLIGACAGSTGGGVKVIRHVISLQYLKRSIRRVIHPNAVFNVKYNNKILSTPQISSVITFIIIYYGVVIAGTFWMMLLGNSWPTSFGSILTTMGGVGPGFGLVGPASNFSMLSDGSKYLLSFSMLLGRLEIFPVLSLFTNWFWRT</sequence>
<feature type="transmembrane region" description="Helical" evidence="13">
    <location>
        <begin position="278"/>
        <end position="297"/>
    </location>
</feature>
<organism evidence="14 15">
    <name type="scientific">Mangrovibacterium marinum</name>
    <dbReference type="NCBI Taxonomy" id="1639118"/>
    <lineage>
        <taxon>Bacteria</taxon>
        <taxon>Pseudomonadati</taxon>
        <taxon>Bacteroidota</taxon>
        <taxon>Bacteroidia</taxon>
        <taxon>Marinilabiliales</taxon>
        <taxon>Prolixibacteraceae</taxon>
        <taxon>Mangrovibacterium</taxon>
    </lineage>
</organism>